<dbReference type="Proteomes" id="UP000292052">
    <property type="component" value="Unassembled WGS sequence"/>
</dbReference>
<comment type="caution">
    <text evidence="1">The sequence shown here is derived from an EMBL/GenBank/DDBJ whole genome shotgun (WGS) entry which is preliminary data.</text>
</comment>
<accession>A0A482WD74</accession>
<keyword evidence="2" id="KW-1185">Reference proteome</keyword>
<sequence>MWGQGFRATLWGHKLRGLQRFFQEIHSKTARIPM</sequence>
<reference evidence="1 2" key="1">
    <citation type="submission" date="2017-03" db="EMBL/GenBank/DDBJ databases">
        <title>Genome of the blue death feigning beetle - Asbolus verrucosus.</title>
        <authorList>
            <person name="Rider S.D."/>
        </authorList>
    </citation>
    <scope>NUCLEOTIDE SEQUENCE [LARGE SCALE GENOMIC DNA]</scope>
    <source>
        <strain evidence="1">Butters</strain>
        <tissue evidence="1">Head and leg muscle</tissue>
    </source>
</reference>
<dbReference type="AlphaFoldDB" id="A0A482WD74"/>
<proteinExistence type="predicted"/>
<name>A0A482WD74_ASBVE</name>
<evidence type="ECO:0000313" key="1">
    <source>
        <dbReference type="EMBL" id="RZC42797.1"/>
    </source>
</evidence>
<evidence type="ECO:0000313" key="2">
    <source>
        <dbReference type="Proteomes" id="UP000292052"/>
    </source>
</evidence>
<gene>
    <name evidence="1" type="ORF">BDFB_001945</name>
</gene>
<dbReference type="EMBL" id="QDEB01004803">
    <property type="protein sequence ID" value="RZC42797.1"/>
    <property type="molecule type" value="Genomic_DNA"/>
</dbReference>
<organism evidence="1 2">
    <name type="scientific">Asbolus verrucosus</name>
    <name type="common">Desert ironclad beetle</name>
    <dbReference type="NCBI Taxonomy" id="1661398"/>
    <lineage>
        <taxon>Eukaryota</taxon>
        <taxon>Metazoa</taxon>
        <taxon>Ecdysozoa</taxon>
        <taxon>Arthropoda</taxon>
        <taxon>Hexapoda</taxon>
        <taxon>Insecta</taxon>
        <taxon>Pterygota</taxon>
        <taxon>Neoptera</taxon>
        <taxon>Endopterygota</taxon>
        <taxon>Coleoptera</taxon>
        <taxon>Polyphaga</taxon>
        <taxon>Cucujiformia</taxon>
        <taxon>Tenebrionidae</taxon>
        <taxon>Pimeliinae</taxon>
        <taxon>Asbolus</taxon>
    </lineage>
</organism>
<protein>
    <submittedName>
        <fullName evidence="1">Uncharacterized protein</fullName>
    </submittedName>
</protein>